<dbReference type="EMBL" id="CP019607">
    <property type="protein sequence ID" value="AQP50356.1"/>
    <property type="molecule type" value="Genomic_DNA"/>
</dbReference>
<protein>
    <submittedName>
        <fullName evidence="3">Hydrolase</fullName>
    </submittedName>
</protein>
<dbReference type="InterPro" id="IPR036526">
    <property type="entry name" value="C-N_Hydrolase_sf"/>
</dbReference>
<dbReference type="Gene3D" id="3.60.110.10">
    <property type="entry name" value="Carbon-nitrogen hydrolase"/>
    <property type="match status" value="1"/>
</dbReference>
<dbReference type="KEGG" id="tfa:BW733_05455"/>
<dbReference type="PANTHER" id="PTHR23088">
    <property type="entry name" value="NITRILASE-RELATED"/>
    <property type="match status" value="1"/>
</dbReference>
<dbReference type="InterPro" id="IPR003010">
    <property type="entry name" value="C-N_Hydrolase"/>
</dbReference>
<dbReference type="GO" id="GO:0016787">
    <property type="term" value="F:hydrolase activity"/>
    <property type="evidence" value="ECO:0007669"/>
    <property type="project" value="UniProtKB-KW"/>
</dbReference>
<evidence type="ECO:0000313" key="4">
    <source>
        <dbReference type="Proteomes" id="UP000188235"/>
    </source>
</evidence>
<comment type="similarity">
    <text evidence="1">Belongs to the carbon-nitrogen hydrolase superfamily. NIT1/NIT2 family.</text>
</comment>
<dbReference type="Pfam" id="PF00795">
    <property type="entry name" value="CN_hydrolase"/>
    <property type="match status" value="1"/>
</dbReference>
<reference evidence="3 4" key="1">
    <citation type="journal article" date="2008" name="Int. J. Syst. Evol. Microbiol.">
        <title>Tessaracoccus flavescens sp. nov., isolated from marine sediment.</title>
        <authorList>
            <person name="Lee D.W."/>
            <person name="Lee S.D."/>
        </authorList>
    </citation>
    <scope>NUCLEOTIDE SEQUENCE [LARGE SCALE GENOMIC DNA]</scope>
    <source>
        <strain evidence="3 4">SST-39T</strain>
    </source>
</reference>
<dbReference type="AlphaFoldDB" id="A0A1Q2CW68"/>
<dbReference type="OrthoDB" id="9811121at2"/>
<feature type="domain" description="CN hydrolase" evidence="2">
    <location>
        <begin position="1"/>
        <end position="241"/>
    </location>
</feature>
<accession>A0A1Q2CW68</accession>
<sequence>MRIALAQLGSTTDPQANLVLVRDAVATAAAEGAELVVFPEATMCSFSRRSSEVDEAFDGPWAESVRLIARESGVTVIVGMFTTADDGRVHNTLLVTGEAEVRYDKMHLFDALGYTESRHIAPGHDLVSLPLGDARLGLATCYDIRFPDQFTSLARGGASVIAVCASWAPGPGKVHQWRTLATARAMDSTSYVVAVDQAADGDPDEPGLPTGVGHSMVVDPTGRILLELGTGPEVALIDLDAELVAETRRALPLLGH</sequence>
<keyword evidence="4" id="KW-1185">Reference proteome</keyword>
<name>A0A1Q2CW68_9ACTN</name>
<dbReference type="STRING" id="399497.BW733_05455"/>
<dbReference type="Proteomes" id="UP000188235">
    <property type="component" value="Chromosome"/>
</dbReference>
<organism evidence="3 4">
    <name type="scientific">Tessaracoccus flavescens</name>
    <dbReference type="NCBI Taxonomy" id="399497"/>
    <lineage>
        <taxon>Bacteria</taxon>
        <taxon>Bacillati</taxon>
        <taxon>Actinomycetota</taxon>
        <taxon>Actinomycetes</taxon>
        <taxon>Propionibacteriales</taxon>
        <taxon>Propionibacteriaceae</taxon>
        <taxon>Tessaracoccus</taxon>
    </lineage>
</organism>
<gene>
    <name evidence="3" type="ORF">BW733_05455</name>
</gene>
<dbReference type="RefSeq" id="WP_077348612.1">
    <property type="nucleotide sequence ID" value="NZ_CP019607.1"/>
</dbReference>
<dbReference type="PROSITE" id="PS50263">
    <property type="entry name" value="CN_HYDROLASE"/>
    <property type="match status" value="1"/>
</dbReference>
<dbReference type="PROSITE" id="PS01227">
    <property type="entry name" value="UPF0012"/>
    <property type="match status" value="1"/>
</dbReference>
<evidence type="ECO:0000259" key="2">
    <source>
        <dbReference type="PROSITE" id="PS50263"/>
    </source>
</evidence>
<evidence type="ECO:0000313" key="3">
    <source>
        <dbReference type="EMBL" id="AQP50356.1"/>
    </source>
</evidence>
<dbReference type="InterPro" id="IPR001110">
    <property type="entry name" value="UPF0012_CS"/>
</dbReference>
<dbReference type="PANTHER" id="PTHR23088:SF27">
    <property type="entry name" value="DEAMINATED GLUTATHIONE AMIDASE"/>
    <property type="match status" value="1"/>
</dbReference>
<keyword evidence="3" id="KW-0378">Hydrolase</keyword>
<dbReference type="SUPFAM" id="SSF56317">
    <property type="entry name" value="Carbon-nitrogen hydrolase"/>
    <property type="match status" value="1"/>
</dbReference>
<evidence type="ECO:0000256" key="1">
    <source>
        <dbReference type="ARBA" id="ARBA00010613"/>
    </source>
</evidence>
<proteinExistence type="inferred from homology"/>
<dbReference type="CDD" id="cd07581">
    <property type="entry name" value="nitrilase_3"/>
    <property type="match status" value="1"/>
</dbReference>